<sequence length="29" mass="3532">MNFWKGIKISKIKVFTRKYVDVIIDRADF</sequence>
<dbReference type="Proteomes" id="UP000198838">
    <property type="component" value="Unassembled WGS sequence"/>
</dbReference>
<protein>
    <submittedName>
        <fullName evidence="1">Uncharacterized protein</fullName>
    </submittedName>
</protein>
<name>A0A1I0UY97_9FIRM</name>
<dbReference type="EMBL" id="FOJY01000001">
    <property type="protein sequence ID" value="SFA68767.1"/>
    <property type="molecule type" value="Genomic_DNA"/>
</dbReference>
<gene>
    <name evidence="1" type="ORF">SAMN05216249_10122</name>
</gene>
<accession>A0A1I0UY97</accession>
<evidence type="ECO:0000313" key="2">
    <source>
        <dbReference type="Proteomes" id="UP000198838"/>
    </source>
</evidence>
<organism evidence="1 2">
    <name type="scientific">Acetitomaculum ruminis DSM 5522</name>
    <dbReference type="NCBI Taxonomy" id="1120918"/>
    <lineage>
        <taxon>Bacteria</taxon>
        <taxon>Bacillati</taxon>
        <taxon>Bacillota</taxon>
        <taxon>Clostridia</taxon>
        <taxon>Lachnospirales</taxon>
        <taxon>Lachnospiraceae</taxon>
        <taxon>Acetitomaculum</taxon>
    </lineage>
</organism>
<keyword evidence="2" id="KW-1185">Reference proteome</keyword>
<dbReference type="AlphaFoldDB" id="A0A1I0UY97"/>
<proteinExistence type="predicted"/>
<reference evidence="1 2" key="1">
    <citation type="submission" date="2016-10" db="EMBL/GenBank/DDBJ databases">
        <authorList>
            <person name="de Groot N.N."/>
        </authorList>
    </citation>
    <scope>NUCLEOTIDE SEQUENCE [LARGE SCALE GENOMIC DNA]</scope>
    <source>
        <strain evidence="1 2">DSM 5522</strain>
    </source>
</reference>
<evidence type="ECO:0000313" key="1">
    <source>
        <dbReference type="EMBL" id="SFA68767.1"/>
    </source>
</evidence>